<dbReference type="PROSITE" id="PS50089">
    <property type="entry name" value="ZF_RING_2"/>
    <property type="match status" value="1"/>
</dbReference>
<keyword evidence="11" id="KW-0862">Zinc</keyword>
<evidence type="ECO:0000256" key="10">
    <source>
        <dbReference type="ARBA" id="ARBA00022786"/>
    </source>
</evidence>
<keyword evidence="9 17" id="KW-0863">Zinc-finger</keyword>
<keyword evidence="24" id="KW-1185">Reference proteome</keyword>
<proteinExistence type="inferred from homology"/>
<gene>
    <name evidence="23" type="primary">RAD18</name>
</gene>
<keyword evidence="6" id="KW-0808">Transferase</keyword>
<comment type="catalytic activity">
    <reaction evidence="1">
        <text>S-ubiquitinyl-[E2 ubiquitin-conjugating enzyme]-L-cysteine + [acceptor protein]-L-lysine = [E2 ubiquitin-conjugating enzyme]-L-cysteine + N(6)-ubiquitinyl-[acceptor protein]-L-lysine.</text>
        <dbReference type="EC" id="2.3.2.27"/>
    </reaction>
</comment>
<dbReference type="PROSITE" id="PS00518">
    <property type="entry name" value="ZF_RING_1"/>
    <property type="match status" value="1"/>
</dbReference>
<evidence type="ECO:0000256" key="3">
    <source>
        <dbReference type="ARBA" id="ARBA00004906"/>
    </source>
</evidence>
<evidence type="ECO:0000256" key="12">
    <source>
        <dbReference type="ARBA" id="ARBA00023125"/>
    </source>
</evidence>
<accession>H0ZJG8</accession>
<dbReference type="GO" id="GO:0006513">
    <property type="term" value="P:protein monoubiquitination"/>
    <property type="evidence" value="ECO:0007669"/>
    <property type="project" value="InterPro"/>
</dbReference>
<comment type="similarity">
    <text evidence="4">Belongs to the RAD18 family.</text>
</comment>
<evidence type="ECO:0000256" key="11">
    <source>
        <dbReference type="ARBA" id="ARBA00022833"/>
    </source>
</evidence>
<name>H0ZJG8_TAEGU</name>
<evidence type="ECO:0000256" key="6">
    <source>
        <dbReference type="ARBA" id="ARBA00022679"/>
    </source>
</evidence>
<evidence type="ECO:0000313" key="24">
    <source>
        <dbReference type="Proteomes" id="UP000007754"/>
    </source>
</evidence>
<feature type="compositionally biased region" description="Basic and acidic residues" evidence="19">
    <location>
        <begin position="195"/>
        <end position="204"/>
    </location>
</feature>
<dbReference type="PROSITE" id="PS51908">
    <property type="entry name" value="ZF_UBZ4"/>
    <property type="match status" value="1"/>
</dbReference>
<feature type="region of interest" description="Disordered" evidence="19">
    <location>
        <begin position="136"/>
        <end position="175"/>
    </location>
</feature>
<evidence type="ECO:0000256" key="1">
    <source>
        <dbReference type="ARBA" id="ARBA00000900"/>
    </source>
</evidence>
<dbReference type="SMART" id="SM00184">
    <property type="entry name" value="RING"/>
    <property type="match status" value="1"/>
</dbReference>
<evidence type="ECO:0000256" key="13">
    <source>
        <dbReference type="ARBA" id="ARBA00023204"/>
    </source>
</evidence>
<evidence type="ECO:0000256" key="4">
    <source>
        <dbReference type="ARBA" id="ARBA00009506"/>
    </source>
</evidence>
<dbReference type="EC" id="2.3.2.27" evidence="5"/>
<evidence type="ECO:0000259" key="21">
    <source>
        <dbReference type="PROSITE" id="PS50800"/>
    </source>
</evidence>
<keyword evidence="13 18" id="KW-0234">DNA repair</keyword>
<dbReference type="HOGENOM" id="CLU_028491_0_0_1"/>
<protein>
    <recommendedName>
        <fullName evidence="5">RING-type E3 ubiquitin transferase</fullName>
        <ecNumber evidence="5">2.3.2.27</ecNumber>
    </recommendedName>
    <alternativeName>
        <fullName evidence="15 16">RING-type E3 ubiquitin transferase RAD18</fullName>
    </alternativeName>
</protein>
<evidence type="ECO:0000313" key="23">
    <source>
        <dbReference type="Ensembl" id="ENSTGUP00000010736.2"/>
    </source>
</evidence>
<evidence type="ECO:0000256" key="17">
    <source>
        <dbReference type="PROSITE-ProRule" id="PRU00175"/>
    </source>
</evidence>
<dbReference type="AlphaFoldDB" id="H0ZJG8"/>
<dbReference type="Ensembl" id="ENSTGUT00000010849.2">
    <property type="protein sequence ID" value="ENSTGUP00000010736.2"/>
    <property type="gene ID" value="ENSTGUG00000010405.2"/>
</dbReference>
<keyword evidence="8 18" id="KW-0227">DNA damage</keyword>
<keyword evidence="10" id="KW-0833">Ubl conjugation pathway</keyword>
<evidence type="ECO:0000256" key="16">
    <source>
        <dbReference type="ARBA" id="ARBA00082369"/>
    </source>
</evidence>
<dbReference type="Gene3D" id="3.30.160.60">
    <property type="entry name" value="Classic Zinc Finger"/>
    <property type="match status" value="1"/>
</dbReference>
<dbReference type="PANTHER" id="PTHR14134:SF2">
    <property type="entry name" value="E3 UBIQUITIN-PROTEIN LIGASE RAD18"/>
    <property type="match status" value="1"/>
</dbReference>
<dbReference type="GO" id="GO:0006281">
    <property type="term" value="P:DNA repair"/>
    <property type="evidence" value="ECO:0007669"/>
    <property type="project" value="UniProtKB-KW"/>
</dbReference>
<keyword evidence="12" id="KW-0238">DNA-binding</keyword>
<evidence type="ECO:0000256" key="7">
    <source>
        <dbReference type="ARBA" id="ARBA00022723"/>
    </source>
</evidence>
<dbReference type="Pfam" id="PF02037">
    <property type="entry name" value="SAP"/>
    <property type="match status" value="1"/>
</dbReference>
<dbReference type="STRING" id="59729.ENSTGUP00000029562"/>
<evidence type="ECO:0000256" key="8">
    <source>
        <dbReference type="ARBA" id="ARBA00022763"/>
    </source>
</evidence>
<reference evidence="23" key="2">
    <citation type="submission" date="2025-08" db="UniProtKB">
        <authorList>
            <consortium name="Ensembl"/>
        </authorList>
    </citation>
    <scope>IDENTIFICATION</scope>
</reference>
<dbReference type="InterPro" id="IPR017907">
    <property type="entry name" value="Znf_RING_CS"/>
</dbReference>
<feature type="domain" description="UBZ4-type" evidence="22">
    <location>
        <begin position="242"/>
        <end position="269"/>
    </location>
</feature>
<dbReference type="InterPro" id="IPR003034">
    <property type="entry name" value="SAP_dom"/>
</dbReference>
<dbReference type="InterPro" id="IPR006642">
    <property type="entry name" value="Rad18_UBZ4"/>
</dbReference>
<dbReference type="Proteomes" id="UP000007754">
    <property type="component" value="Chromosome 12"/>
</dbReference>
<evidence type="ECO:0000256" key="18">
    <source>
        <dbReference type="PROSITE-ProRule" id="PRU01256"/>
    </source>
</evidence>
<dbReference type="UniPathway" id="UPA00143"/>
<dbReference type="GO" id="GO:0061630">
    <property type="term" value="F:ubiquitin protein ligase activity"/>
    <property type="evidence" value="ECO:0007669"/>
    <property type="project" value="UniProtKB-EC"/>
</dbReference>
<dbReference type="SMART" id="SM00734">
    <property type="entry name" value="ZnF_Rad18"/>
    <property type="match status" value="1"/>
</dbReference>
<evidence type="ECO:0000259" key="22">
    <source>
        <dbReference type="PROSITE" id="PS51908"/>
    </source>
</evidence>
<dbReference type="SMART" id="SM00513">
    <property type="entry name" value="SAP"/>
    <property type="match status" value="1"/>
</dbReference>
<dbReference type="GO" id="GO:0005634">
    <property type="term" value="C:nucleus"/>
    <property type="evidence" value="ECO:0007669"/>
    <property type="project" value="UniProtKB-SubCell"/>
</dbReference>
<dbReference type="GO" id="GO:0097505">
    <property type="term" value="C:Rad6-Rad18 complex"/>
    <property type="evidence" value="ECO:0007669"/>
    <property type="project" value="TreeGrafter"/>
</dbReference>
<dbReference type="GO" id="GO:0008270">
    <property type="term" value="F:zinc ion binding"/>
    <property type="evidence" value="ECO:0007669"/>
    <property type="project" value="UniProtKB-KW"/>
</dbReference>
<dbReference type="Pfam" id="PF13923">
    <property type="entry name" value="zf-C3HC4_2"/>
    <property type="match status" value="1"/>
</dbReference>
<dbReference type="CDD" id="cd16529">
    <property type="entry name" value="RING-HC_RAD18"/>
    <property type="match status" value="1"/>
</dbReference>
<feature type="region of interest" description="Disordered" evidence="19">
    <location>
        <begin position="1"/>
        <end position="46"/>
    </location>
</feature>
<dbReference type="GeneTree" id="ENSGT00390000011230"/>
<evidence type="ECO:0000259" key="20">
    <source>
        <dbReference type="PROSITE" id="PS50089"/>
    </source>
</evidence>
<dbReference type="GO" id="GO:0006301">
    <property type="term" value="P:DNA damage tolerance"/>
    <property type="evidence" value="ECO:0007669"/>
    <property type="project" value="InterPro"/>
</dbReference>
<dbReference type="InterPro" id="IPR001841">
    <property type="entry name" value="Znf_RING"/>
</dbReference>
<dbReference type="FunFam" id="3.30.40.10:FF:000172">
    <property type="entry name" value="E3 ubiquitin-protein ligase RAD18"/>
    <property type="match status" value="1"/>
</dbReference>
<feature type="domain" description="RING-type" evidence="20">
    <location>
        <begin position="62"/>
        <end position="100"/>
    </location>
</feature>
<dbReference type="InterPro" id="IPR039577">
    <property type="entry name" value="Rad18"/>
</dbReference>
<comment type="pathway">
    <text evidence="3">Protein modification; protein ubiquitination.</text>
</comment>
<reference evidence="23" key="3">
    <citation type="submission" date="2025-09" db="UniProtKB">
        <authorList>
            <consortium name="Ensembl"/>
        </authorList>
    </citation>
    <scope>IDENTIFICATION</scope>
</reference>
<sequence length="508" mass="55158">RCVRAGVPGGGPGRGSRAGVPGRGPGAGGASAGAAQPGPARPGPARPLSPLSLQAVDDLLRCGICFDYFSIAVIIPQCSHSYCSLCIRKSLSYKTQCPTCCVAVSESDLKNNRILDDLVKSFNSARQQLLNLVLEAPPVPSPPAHSQRPAAESHWSPVSQPESEEVPGTDSSLRKDKVCTSTKAGGLAWTGQKSFKSEEHHDLHSTSAELGGKDSKVTSQETPGCTESHEKPSTSVLKGVRKVECPVCEVAVLEQYINKHLDSCLAREEKKDSLRSSDHKRKLMSKVVYNLLSDRDLRKKLKEHGLSTSGTRQQLIKRHQEFVHIYNAQCDSLNPKSVAEIVKELEKNEKIRVQLECNKPGENSLTFTKGQTEEEIDEIHTDYQPGEEDHTAVVPGKAQALQSEVPDGQRSDSDSLKEWQRSSSPELTLSSGSTCRSVRQPLLCAGESQSCGTARSSCGTARSSAGSQAELWHCQEQCRQPAPQEVLSCAHRSLLHVFLGLQWLQEQS</sequence>
<organism evidence="23 24">
    <name type="scientific">Taeniopygia guttata</name>
    <name type="common">Zebra finch</name>
    <name type="synonym">Poephila guttata</name>
    <dbReference type="NCBI Taxonomy" id="59729"/>
    <lineage>
        <taxon>Eukaryota</taxon>
        <taxon>Metazoa</taxon>
        <taxon>Chordata</taxon>
        <taxon>Craniata</taxon>
        <taxon>Vertebrata</taxon>
        <taxon>Euteleostomi</taxon>
        <taxon>Archelosauria</taxon>
        <taxon>Archosauria</taxon>
        <taxon>Dinosauria</taxon>
        <taxon>Saurischia</taxon>
        <taxon>Theropoda</taxon>
        <taxon>Coelurosauria</taxon>
        <taxon>Aves</taxon>
        <taxon>Neognathae</taxon>
        <taxon>Neoaves</taxon>
        <taxon>Telluraves</taxon>
        <taxon>Australaves</taxon>
        <taxon>Passeriformes</taxon>
        <taxon>Passeroidea</taxon>
        <taxon>Estrildidae</taxon>
        <taxon>Estrildinae</taxon>
        <taxon>Taeniopygia</taxon>
    </lineage>
</organism>
<comment type="subcellular location">
    <subcellularLocation>
        <location evidence="2">Nucleus</location>
    </subcellularLocation>
</comment>
<dbReference type="GO" id="GO:0003697">
    <property type="term" value="F:single-stranded DNA binding"/>
    <property type="evidence" value="ECO:0007669"/>
    <property type="project" value="InterPro"/>
</dbReference>
<evidence type="ECO:0000256" key="19">
    <source>
        <dbReference type="SAM" id="MobiDB-lite"/>
    </source>
</evidence>
<dbReference type="PANTHER" id="PTHR14134">
    <property type="entry name" value="E3 UBIQUITIN-PROTEIN LIGASE RAD18"/>
    <property type="match status" value="1"/>
</dbReference>
<keyword evidence="7" id="KW-0479">Metal-binding</keyword>
<evidence type="ECO:0000256" key="2">
    <source>
        <dbReference type="ARBA" id="ARBA00004123"/>
    </source>
</evidence>
<feature type="region of interest" description="Disordered" evidence="19">
    <location>
        <begin position="386"/>
        <end position="432"/>
    </location>
</feature>
<keyword evidence="14" id="KW-0539">Nucleus</keyword>
<evidence type="ECO:0000256" key="14">
    <source>
        <dbReference type="ARBA" id="ARBA00023242"/>
    </source>
</evidence>
<dbReference type="Gene3D" id="3.30.40.10">
    <property type="entry name" value="Zinc/RING finger domain, C3HC4 (zinc finger)"/>
    <property type="match status" value="1"/>
</dbReference>
<dbReference type="InterPro" id="IPR013083">
    <property type="entry name" value="Znf_RING/FYVE/PHD"/>
</dbReference>
<dbReference type="FunFam" id="3.30.160.60:FF:000331">
    <property type="entry name" value="E3 ubiquitin-protein ligase RAD18"/>
    <property type="match status" value="1"/>
</dbReference>
<feature type="region of interest" description="Disordered" evidence="19">
    <location>
        <begin position="190"/>
        <end position="232"/>
    </location>
</feature>
<evidence type="ECO:0000256" key="15">
    <source>
        <dbReference type="ARBA" id="ARBA00031783"/>
    </source>
</evidence>
<feature type="compositionally biased region" description="Gly residues" evidence="19">
    <location>
        <begin position="7"/>
        <end position="31"/>
    </location>
</feature>
<dbReference type="PROSITE" id="PS50800">
    <property type="entry name" value="SAP"/>
    <property type="match status" value="1"/>
</dbReference>
<reference evidence="23 24" key="1">
    <citation type="journal article" date="2010" name="Nature">
        <title>The genome of a songbird.</title>
        <authorList>
            <person name="Warren W.C."/>
            <person name="Clayton D.F."/>
            <person name="Ellegren H."/>
            <person name="Arnold A.P."/>
            <person name="Hillier L.W."/>
            <person name="Kunstner A."/>
            <person name="Searle S."/>
            <person name="White S."/>
            <person name="Vilella A.J."/>
            <person name="Fairley S."/>
            <person name="Heger A."/>
            <person name="Kong L."/>
            <person name="Ponting C.P."/>
            <person name="Jarvis E.D."/>
            <person name="Mello C.V."/>
            <person name="Minx P."/>
            <person name="Lovell P."/>
            <person name="Velho T.A."/>
            <person name="Ferris M."/>
            <person name="Balakrishnan C.N."/>
            <person name="Sinha S."/>
            <person name="Blatti C."/>
            <person name="London S.E."/>
            <person name="Li Y."/>
            <person name="Lin Y.C."/>
            <person name="George J."/>
            <person name="Sweedler J."/>
            <person name="Southey B."/>
            <person name="Gunaratne P."/>
            <person name="Watson M."/>
            <person name="Nam K."/>
            <person name="Backstrom N."/>
            <person name="Smeds L."/>
            <person name="Nabholz B."/>
            <person name="Itoh Y."/>
            <person name="Whitney O."/>
            <person name="Pfenning A.R."/>
            <person name="Howard J."/>
            <person name="Volker M."/>
            <person name="Skinner B.M."/>
            <person name="Griffin D.K."/>
            <person name="Ye L."/>
            <person name="McLaren W.M."/>
            <person name="Flicek P."/>
            <person name="Quesada V."/>
            <person name="Velasco G."/>
            <person name="Lopez-Otin C."/>
            <person name="Puente X.S."/>
            <person name="Olender T."/>
            <person name="Lancet D."/>
            <person name="Smit A.F."/>
            <person name="Hubley R."/>
            <person name="Konkel M.K."/>
            <person name="Walker J.A."/>
            <person name="Batzer M.A."/>
            <person name="Gu W."/>
            <person name="Pollock D.D."/>
            <person name="Chen L."/>
            <person name="Cheng Z."/>
            <person name="Eichler E.E."/>
            <person name="Stapley J."/>
            <person name="Slate J."/>
            <person name="Ekblom R."/>
            <person name="Birkhead T."/>
            <person name="Burke T."/>
            <person name="Burt D."/>
            <person name="Scharff C."/>
            <person name="Adam I."/>
            <person name="Richard H."/>
            <person name="Sultan M."/>
            <person name="Soldatov A."/>
            <person name="Lehrach H."/>
            <person name="Edwards S.V."/>
            <person name="Yang S.P."/>
            <person name="Li X."/>
            <person name="Graves T."/>
            <person name="Fulton L."/>
            <person name="Nelson J."/>
            <person name="Chinwalla A."/>
            <person name="Hou S."/>
            <person name="Mardis E.R."/>
            <person name="Wilson R.K."/>
        </authorList>
    </citation>
    <scope>NUCLEOTIDE SEQUENCE [LARGE SCALE GENOMIC DNA]</scope>
</reference>
<evidence type="ECO:0000256" key="9">
    <source>
        <dbReference type="ARBA" id="ARBA00022771"/>
    </source>
</evidence>
<feature type="domain" description="SAP" evidence="21">
    <location>
        <begin position="289"/>
        <end position="323"/>
    </location>
</feature>
<feature type="compositionally biased region" description="Low complexity" evidence="19">
    <location>
        <begin position="422"/>
        <end position="432"/>
    </location>
</feature>
<dbReference type="SUPFAM" id="SSF57850">
    <property type="entry name" value="RING/U-box"/>
    <property type="match status" value="1"/>
</dbReference>
<feature type="compositionally biased region" description="Basic and acidic residues" evidence="19">
    <location>
        <begin position="407"/>
        <end position="420"/>
    </location>
</feature>
<evidence type="ECO:0000256" key="5">
    <source>
        <dbReference type="ARBA" id="ARBA00012483"/>
    </source>
</evidence>